<evidence type="ECO:0000313" key="3">
    <source>
        <dbReference type="Proteomes" id="UP000245998"/>
    </source>
</evidence>
<sequence length="336" mass="38020">MKRAIFLLFGSLFLLAVLTGCGEKSQEDVLNALSEKSDKIKSYKMNSKMTFENGEDQQVYDVEIWHKKPHYYRIKLESENKEQSQIILRNDDGVFVLTPALNKSFRFQSDWPENNSQIYLYDSLVNDVLSDDDRSFQAKDKAYVFMTKTNYQNKNLSQQEITFSKKELAPKKVKVMDQDMNVLVTAEFSSAKFNVDFDDDAFDMERNMTSAKLEVPTMAISKEKAITPLYPEYTAEATISDEKEITKDGEKQLILSYTGDRSFTLIQKKADIAVETSAPVQFVNGEPVDLGFAIGVKTGNSISWTYNGIDFLLASSDLDDEEMAAVARSVQGVASK</sequence>
<dbReference type="SUPFAM" id="SSF89392">
    <property type="entry name" value="Prokaryotic lipoproteins and lipoprotein localization factors"/>
    <property type="match status" value="1"/>
</dbReference>
<dbReference type="EMBL" id="QCZG01000055">
    <property type="protein sequence ID" value="PWA06987.1"/>
    <property type="molecule type" value="Genomic_DNA"/>
</dbReference>
<evidence type="ECO:0000313" key="2">
    <source>
        <dbReference type="EMBL" id="PWA06987.1"/>
    </source>
</evidence>
<dbReference type="Gene3D" id="2.50.20.10">
    <property type="entry name" value="Lipoprotein localisation LolA/LolB/LppX"/>
    <property type="match status" value="1"/>
</dbReference>
<dbReference type="OrthoDB" id="9785380at2"/>
<reference evidence="2 3" key="1">
    <citation type="submission" date="2018-04" db="EMBL/GenBank/DDBJ databases">
        <title>Camelliibacillus theae gen. nov., sp. nov., isolated from Pu'er tea.</title>
        <authorList>
            <person name="Niu L."/>
        </authorList>
    </citation>
    <scope>NUCLEOTIDE SEQUENCE [LARGE SCALE GENOMIC DNA]</scope>
    <source>
        <strain evidence="2 3">T8</strain>
    </source>
</reference>
<gene>
    <name evidence="2" type="ORF">DCC39_17115</name>
</gene>
<dbReference type="PANTHER" id="PTHR37507">
    <property type="entry name" value="SPORULATION PROTEIN YDCC"/>
    <property type="match status" value="1"/>
</dbReference>
<dbReference type="InterPro" id="IPR004564">
    <property type="entry name" value="OM_lipoprot_carrier_LolA-like"/>
</dbReference>
<organism evidence="2 3">
    <name type="scientific">Pueribacillus theae</name>
    <dbReference type="NCBI Taxonomy" id="2171751"/>
    <lineage>
        <taxon>Bacteria</taxon>
        <taxon>Bacillati</taxon>
        <taxon>Bacillota</taxon>
        <taxon>Bacilli</taxon>
        <taxon>Bacillales</taxon>
        <taxon>Bacillaceae</taxon>
        <taxon>Pueribacillus</taxon>
    </lineage>
</organism>
<dbReference type="PROSITE" id="PS51257">
    <property type="entry name" value="PROKAR_LIPOPROTEIN"/>
    <property type="match status" value="1"/>
</dbReference>
<proteinExistence type="predicted"/>
<keyword evidence="1" id="KW-0732">Signal</keyword>
<dbReference type="PANTHER" id="PTHR37507:SF2">
    <property type="entry name" value="SPORULATION PROTEIN YDCC"/>
    <property type="match status" value="1"/>
</dbReference>
<dbReference type="InterPro" id="IPR029046">
    <property type="entry name" value="LolA/LolB/LppX"/>
</dbReference>
<keyword evidence="3" id="KW-1185">Reference proteome</keyword>
<feature type="signal peptide" evidence="1">
    <location>
        <begin position="1"/>
        <end position="16"/>
    </location>
</feature>
<dbReference type="Pfam" id="PF03548">
    <property type="entry name" value="LolA"/>
    <property type="match status" value="1"/>
</dbReference>
<dbReference type="Proteomes" id="UP000245998">
    <property type="component" value="Unassembled WGS sequence"/>
</dbReference>
<dbReference type="AlphaFoldDB" id="A0A2U1JP92"/>
<dbReference type="RefSeq" id="WP_116556108.1">
    <property type="nucleotide sequence ID" value="NZ_QCZG01000055.1"/>
</dbReference>
<accession>A0A2U1JP92</accession>
<protein>
    <submittedName>
        <fullName evidence="2">DUF4367 domain-containing protein</fullName>
    </submittedName>
</protein>
<dbReference type="InterPro" id="IPR052944">
    <property type="entry name" value="Sporulation_related"/>
</dbReference>
<feature type="chain" id="PRO_5038698342" evidence="1">
    <location>
        <begin position="17"/>
        <end position="336"/>
    </location>
</feature>
<comment type="caution">
    <text evidence="2">The sequence shown here is derived from an EMBL/GenBank/DDBJ whole genome shotgun (WGS) entry which is preliminary data.</text>
</comment>
<name>A0A2U1JP92_9BACI</name>
<evidence type="ECO:0000256" key="1">
    <source>
        <dbReference type="SAM" id="SignalP"/>
    </source>
</evidence>